<dbReference type="Proteomes" id="UP001165064">
    <property type="component" value="Unassembled WGS sequence"/>
</dbReference>
<protein>
    <submittedName>
        <fullName evidence="1">Unnamed protein product</fullName>
    </submittedName>
</protein>
<evidence type="ECO:0000313" key="2">
    <source>
        <dbReference type="Proteomes" id="UP001165064"/>
    </source>
</evidence>
<reference evidence="1" key="1">
    <citation type="submission" date="2023-04" db="EMBL/GenBank/DDBJ databases">
        <title>Ambrosiozyma monospora NBRC 10751.</title>
        <authorList>
            <person name="Ichikawa N."/>
            <person name="Sato H."/>
            <person name="Tonouchi N."/>
        </authorList>
    </citation>
    <scope>NUCLEOTIDE SEQUENCE</scope>
    <source>
        <strain evidence="1">NBRC 10751</strain>
    </source>
</reference>
<name>A0ACB5UCN0_AMBMO</name>
<keyword evidence="2" id="KW-1185">Reference proteome</keyword>
<gene>
    <name evidence="1" type="ORF">Amon02_001333100</name>
</gene>
<organism evidence="1 2">
    <name type="scientific">Ambrosiozyma monospora</name>
    <name type="common">Yeast</name>
    <name type="synonym">Endomycopsis monosporus</name>
    <dbReference type="NCBI Taxonomy" id="43982"/>
    <lineage>
        <taxon>Eukaryota</taxon>
        <taxon>Fungi</taxon>
        <taxon>Dikarya</taxon>
        <taxon>Ascomycota</taxon>
        <taxon>Saccharomycotina</taxon>
        <taxon>Pichiomycetes</taxon>
        <taxon>Pichiales</taxon>
        <taxon>Pichiaceae</taxon>
        <taxon>Ambrosiozyma</taxon>
    </lineage>
</organism>
<sequence>MDKKLDKIVEILKKEGSTVTFFVGAGISTNCGIPDFRSPKTGIYANLQRLNLPYPEAVFDIDYFEKSPKAFYTLADELFPGKFLPSIFHYFIKLCQDKGKLRRCYSQNIDTLERIAGLRWKPKF</sequence>
<comment type="caution">
    <text evidence="1">The sequence shown here is derived from an EMBL/GenBank/DDBJ whole genome shotgun (WGS) entry which is preliminary data.</text>
</comment>
<accession>A0ACB5UCN0</accession>
<evidence type="ECO:0000313" key="1">
    <source>
        <dbReference type="EMBL" id="GMF08659.1"/>
    </source>
</evidence>
<proteinExistence type="predicted"/>
<dbReference type="EMBL" id="BSXS01017205">
    <property type="protein sequence ID" value="GMF08659.1"/>
    <property type="molecule type" value="Genomic_DNA"/>
</dbReference>